<keyword evidence="2 4" id="KW-0378">Hydrolase</keyword>
<keyword evidence="3 4" id="KW-0546">Nucleotide metabolism</keyword>
<organism evidence="5 6">
    <name type="scientific">Varunaivibrio sulfuroxidans</name>
    <dbReference type="NCBI Taxonomy" id="1773489"/>
    <lineage>
        <taxon>Bacteria</taxon>
        <taxon>Pseudomonadati</taxon>
        <taxon>Pseudomonadota</taxon>
        <taxon>Alphaproteobacteria</taxon>
        <taxon>Rhodospirillales</taxon>
        <taxon>Magnetovibrionaceae</taxon>
        <taxon>Varunaivibrio</taxon>
    </lineage>
</organism>
<dbReference type="GO" id="GO:0005737">
    <property type="term" value="C:cytoplasm"/>
    <property type="evidence" value="ECO:0007669"/>
    <property type="project" value="UniProtKB-SubCell"/>
</dbReference>
<comment type="function">
    <text evidence="4">Nucleoside triphosphate pyrophosphatase. May have a dual role in cell division arrest and in preventing the incorporation of modified nucleotides into cellular nucleic acids.</text>
</comment>
<dbReference type="CDD" id="cd00555">
    <property type="entry name" value="Maf"/>
    <property type="match status" value="1"/>
</dbReference>
<feature type="active site" description="Proton acceptor" evidence="4">
    <location>
        <position position="96"/>
    </location>
</feature>
<dbReference type="GO" id="GO:0009117">
    <property type="term" value="P:nucleotide metabolic process"/>
    <property type="evidence" value="ECO:0007669"/>
    <property type="project" value="UniProtKB-KW"/>
</dbReference>
<dbReference type="Proteomes" id="UP000295304">
    <property type="component" value="Unassembled WGS sequence"/>
</dbReference>
<dbReference type="NCBIfam" id="TIGR00172">
    <property type="entry name" value="maf"/>
    <property type="match status" value="1"/>
</dbReference>
<reference evidence="5 6" key="1">
    <citation type="submission" date="2019-03" db="EMBL/GenBank/DDBJ databases">
        <title>Genomic Encyclopedia of Type Strains, Phase IV (KMG-IV): sequencing the most valuable type-strain genomes for metagenomic binning, comparative biology and taxonomic classification.</title>
        <authorList>
            <person name="Goeker M."/>
        </authorList>
    </citation>
    <scope>NUCLEOTIDE SEQUENCE [LARGE SCALE GENOMIC DNA]</scope>
    <source>
        <strain evidence="5 6">DSM 101688</strain>
    </source>
</reference>
<dbReference type="RefSeq" id="WP_243644658.1">
    <property type="nucleotide sequence ID" value="NZ_CP119676.1"/>
</dbReference>
<keyword evidence="6" id="KW-1185">Reference proteome</keyword>
<keyword evidence="4" id="KW-0963">Cytoplasm</keyword>
<comment type="caution">
    <text evidence="5">The sequence shown here is derived from an EMBL/GenBank/DDBJ whole genome shotgun (WGS) entry which is preliminary data.</text>
</comment>
<dbReference type="AlphaFoldDB" id="A0A4R3JHX4"/>
<dbReference type="PANTHER" id="PTHR43213:SF5">
    <property type="entry name" value="BIFUNCTIONAL DTTP_UTP PYROPHOSPHATASE_METHYLTRANSFERASE PROTEIN-RELATED"/>
    <property type="match status" value="1"/>
</dbReference>
<sequence length="219" mass="23788">MNVKNILPPVAPIARGGGKAARIVLASQSAIRSTLLSNAGVSHLCVASDVDEGAMKSAGKNAPGDLGGDDLALMLAEAKAGRVGKIHFEDYVIGADQILSCEGEIFDKPLNRERARRQLRHLQGRHHELISAAVICYQGKIIWRHVGRARLSMRELSPSALDLYLDHAGEDVYRSVGSYHLEGLGVRLFDRIDGDYFTVLGLPLLAVLSFLRTRGILEL</sequence>
<evidence type="ECO:0000256" key="4">
    <source>
        <dbReference type="HAMAP-Rule" id="MF_00528"/>
    </source>
</evidence>
<dbReference type="GO" id="GO:0047429">
    <property type="term" value="F:nucleoside triphosphate diphosphatase activity"/>
    <property type="evidence" value="ECO:0007669"/>
    <property type="project" value="UniProtKB-EC"/>
</dbReference>
<dbReference type="PANTHER" id="PTHR43213">
    <property type="entry name" value="BIFUNCTIONAL DTTP/UTP PYROPHOSPHATASE/METHYLTRANSFERASE PROTEIN-RELATED"/>
    <property type="match status" value="1"/>
</dbReference>
<evidence type="ECO:0000313" key="5">
    <source>
        <dbReference type="EMBL" id="TCS64866.1"/>
    </source>
</evidence>
<name>A0A4R3JHX4_9PROT</name>
<accession>A0A4R3JHX4</accession>
<dbReference type="SUPFAM" id="SSF52972">
    <property type="entry name" value="ITPase-like"/>
    <property type="match status" value="1"/>
</dbReference>
<comment type="catalytic activity">
    <reaction evidence="4">
        <text>a 2'-deoxyribonucleoside 5'-triphosphate + H2O = a 2'-deoxyribonucleoside 5'-phosphate + diphosphate + H(+)</text>
        <dbReference type="Rhea" id="RHEA:44644"/>
        <dbReference type="ChEBI" id="CHEBI:15377"/>
        <dbReference type="ChEBI" id="CHEBI:15378"/>
        <dbReference type="ChEBI" id="CHEBI:33019"/>
        <dbReference type="ChEBI" id="CHEBI:61560"/>
        <dbReference type="ChEBI" id="CHEBI:65317"/>
        <dbReference type="EC" id="3.6.1.9"/>
    </reaction>
</comment>
<comment type="caution">
    <text evidence="4">Lacks conserved residue(s) required for the propagation of feature annotation.</text>
</comment>
<comment type="cofactor">
    <cofactor evidence="1 4">
        <name>a divalent metal cation</name>
        <dbReference type="ChEBI" id="CHEBI:60240"/>
    </cofactor>
</comment>
<evidence type="ECO:0000256" key="2">
    <source>
        <dbReference type="ARBA" id="ARBA00022801"/>
    </source>
</evidence>
<gene>
    <name evidence="5" type="ORF">EDD55_101197</name>
</gene>
<comment type="subcellular location">
    <subcellularLocation>
        <location evidence="4">Cytoplasm</location>
    </subcellularLocation>
</comment>
<evidence type="ECO:0000256" key="3">
    <source>
        <dbReference type="ARBA" id="ARBA00023080"/>
    </source>
</evidence>
<evidence type="ECO:0000313" key="6">
    <source>
        <dbReference type="Proteomes" id="UP000295304"/>
    </source>
</evidence>
<dbReference type="InterPro" id="IPR029001">
    <property type="entry name" value="ITPase-like_fam"/>
</dbReference>
<dbReference type="Gene3D" id="3.90.950.10">
    <property type="match status" value="1"/>
</dbReference>
<dbReference type="EC" id="3.6.1.9" evidence="4"/>
<dbReference type="InterPro" id="IPR003697">
    <property type="entry name" value="Maf-like"/>
</dbReference>
<protein>
    <recommendedName>
        <fullName evidence="4">Nucleoside triphosphate pyrophosphatase</fullName>
        <ecNumber evidence="4">3.6.1.9</ecNumber>
    </recommendedName>
    <alternativeName>
        <fullName evidence="4">Nucleotide pyrophosphatase</fullName>
        <shortName evidence="4">Nucleotide PPase</shortName>
    </alternativeName>
</protein>
<dbReference type="EMBL" id="SLZW01000001">
    <property type="protein sequence ID" value="TCS64866.1"/>
    <property type="molecule type" value="Genomic_DNA"/>
</dbReference>
<dbReference type="Pfam" id="PF02545">
    <property type="entry name" value="Maf"/>
    <property type="match status" value="1"/>
</dbReference>
<comment type="similarity">
    <text evidence="4">Belongs to the Maf family.</text>
</comment>
<comment type="catalytic activity">
    <reaction evidence="4">
        <text>a ribonucleoside 5'-triphosphate + H2O = a ribonucleoside 5'-phosphate + diphosphate + H(+)</text>
        <dbReference type="Rhea" id="RHEA:23996"/>
        <dbReference type="ChEBI" id="CHEBI:15377"/>
        <dbReference type="ChEBI" id="CHEBI:15378"/>
        <dbReference type="ChEBI" id="CHEBI:33019"/>
        <dbReference type="ChEBI" id="CHEBI:58043"/>
        <dbReference type="ChEBI" id="CHEBI:61557"/>
        <dbReference type="EC" id="3.6.1.9"/>
    </reaction>
</comment>
<dbReference type="HAMAP" id="MF_00528">
    <property type="entry name" value="Maf"/>
    <property type="match status" value="1"/>
</dbReference>
<dbReference type="PIRSF" id="PIRSF006305">
    <property type="entry name" value="Maf"/>
    <property type="match status" value="1"/>
</dbReference>
<evidence type="ECO:0000256" key="1">
    <source>
        <dbReference type="ARBA" id="ARBA00001968"/>
    </source>
</evidence>
<proteinExistence type="inferred from homology"/>